<dbReference type="InterPro" id="IPR033992">
    <property type="entry name" value="NKR-like_CTLD"/>
</dbReference>
<evidence type="ECO:0000256" key="4">
    <source>
        <dbReference type="ARBA" id="ARBA00022734"/>
    </source>
</evidence>
<dbReference type="InterPro" id="IPR016187">
    <property type="entry name" value="CTDL_fold"/>
</dbReference>
<dbReference type="PANTHER" id="PTHR45710">
    <property type="entry name" value="C-TYPE LECTIN DOMAIN-CONTAINING PROTEIN 180"/>
    <property type="match status" value="1"/>
</dbReference>
<dbReference type="InParanoid" id="A0A803SWA2"/>
<name>A0A803SWA2_ANOCA</name>
<feature type="transmembrane region" description="Helical" evidence="5">
    <location>
        <begin position="63"/>
        <end position="87"/>
    </location>
</feature>
<dbReference type="Gene3D" id="3.10.100.10">
    <property type="entry name" value="Mannose-Binding Protein A, subunit A"/>
    <property type="match status" value="1"/>
</dbReference>
<protein>
    <recommendedName>
        <fullName evidence="6">C-type lectin domain-containing protein</fullName>
    </recommendedName>
</protein>
<dbReference type="CDD" id="cd03593">
    <property type="entry name" value="CLECT_NK_receptors_like"/>
    <property type="match status" value="1"/>
</dbReference>
<dbReference type="Proteomes" id="UP000001646">
    <property type="component" value="Unplaced"/>
</dbReference>
<dbReference type="InterPro" id="IPR001304">
    <property type="entry name" value="C-type_lectin-like"/>
</dbReference>
<dbReference type="GO" id="GO:0005886">
    <property type="term" value="C:plasma membrane"/>
    <property type="evidence" value="ECO:0007669"/>
    <property type="project" value="UniProtKB-SubCell"/>
</dbReference>
<evidence type="ECO:0000259" key="6">
    <source>
        <dbReference type="PROSITE" id="PS50041"/>
    </source>
</evidence>
<evidence type="ECO:0000313" key="8">
    <source>
        <dbReference type="Proteomes" id="UP000001646"/>
    </source>
</evidence>
<dbReference type="SMART" id="SM00034">
    <property type="entry name" value="CLECT"/>
    <property type="match status" value="1"/>
</dbReference>
<dbReference type="GO" id="GO:0030246">
    <property type="term" value="F:carbohydrate binding"/>
    <property type="evidence" value="ECO:0007669"/>
    <property type="project" value="UniProtKB-KW"/>
</dbReference>
<evidence type="ECO:0000256" key="1">
    <source>
        <dbReference type="ARBA" id="ARBA00004401"/>
    </source>
</evidence>
<keyword evidence="8" id="KW-1185">Reference proteome</keyword>
<comment type="subcellular location">
    <subcellularLocation>
        <location evidence="1">Cell membrane</location>
        <topology evidence="1">Single-pass type II membrane protein</topology>
    </subcellularLocation>
    <subcellularLocation>
        <location evidence="2">Secreted</location>
    </subcellularLocation>
</comment>
<dbReference type="InterPro" id="IPR050828">
    <property type="entry name" value="C-type_lectin/matrix_domain"/>
</dbReference>
<dbReference type="AlphaFoldDB" id="A0A803SWA2"/>
<feature type="domain" description="C-type lectin" evidence="6">
    <location>
        <begin position="113"/>
        <end position="219"/>
    </location>
</feature>
<dbReference type="PANTHER" id="PTHR45710:SF35">
    <property type="entry name" value="C-TYPE LECTIN DOMAIN FAMILY 2 MEMBER D"/>
    <property type="match status" value="1"/>
</dbReference>
<proteinExistence type="predicted"/>
<dbReference type="GO" id="GO:0005576">
    <property type="term" value="C:extracellular region"/>
    <property type="evidence" value="ECO:0007669"/>
    <property type="project" value="UniProtKB-SubCell"/>
</dbReference>
<evidence type="ECO:0000256" key="2">
    <source>
        <dbReference type="ARBA" id="ARBA00004613"/>
    </source>
</evidence>
<reference evidence="7" key="2">
    <citation type="submission" date="2025-08" db="UniProtKB">
        <authorList>
            <consortium name="Ensembl"/>
        </authorList>
    </citation>
    <scope>IDENTIFICATION</scope>
</reference>
<keyword evidence="5" id="KW-0472">Membrane</keyword>
<evidence type="ECO:0000313" key="7">
    <source>
        <dbReference type="Ensembl" id="ENSACAP00000027242.1"/>
    </source>
</evidence>
<reference evidence="7" key="3">
    <citation type="submission" date="2025-09" db="UniProtKB">
        <authorList>
            <consortium name="Ensembl"/>
        </authorList>
    </citation>
    <scope>IDENTIFICATION</scope>
</reference>
<dbReference type="PROSITE" id="PS50041">
    <property type="entry name" value="C_TYPE_LECTIN_2"/>
    <property type="match status" value="1"/>
</dbReference>
<keyword evidence="5" id="KW-0812">Transmembrane</keyword>
<organism evidence="7 8">
    <name type="scientific">Anolis carolinensis</name>
    <name type="common">Green anole</name>
    <name type="synonym">American chameleon</name>
    <dbReference type="NCBI Taxonomy" id="28377"/>
    <lineage>
        <taxon>Eukaryota</taxon>
        <taxon>Metazoa</taxon>
        <taxon>Chordata</taxon>
        <taxon>Craniata</taxon>
        <taxon>Vertebrata</taxon>
        <taxon>Euteleostomi</taxon>
        <taxon>Lepidosauria</taxon>
        <taxon>Squamata</taxon>
        <taxon>Bifurcata</taxon>
        <taxon>Unidentata</taxon>
        <taxon>Episquamata</taxon>
        <taxon>Toxicofera</taxon>
        <taxon>Iguania</taxon>
        <taxon>Dactyloidae</taxon>
        <taxon>Anolis</taxon>
    </lineage>
</organism>
<accession>A0A803SWA2</accession>
<reference evidence="7" key="1">
    <citation type="submission" date="2009-12" db="EMBL/GenBank/DDBJ databases">
        <title>The Genome Sequence of Anolis carolinensis (Green Anole Lizard).</title>
        <authorList>
            <consortium name="The Genome Sequencing Platform"/>
            <person name="Di Palma F."/>
            <person name="Alfoldi J."/>
            <person name="Heiman D."/>
            <person name="Young S."/>
            <person name="Grabherr M."/>
            <person name="Johnson J."/>
            <person name="Lander E.S."/>
            <person name="Lindblad-Toh K."/>
        </authorList>
    </citation>
    <scope>NUCLEOTIDE SEQUENCE [LARGE SCALE GENOMIC DNA]</scope>
    <source>
        <strain evidence="7">JBL SC #1</strain>
    </source>
</reference>
<dbReference type="SUPFAM" id="SSF56436">
    <property type="entry name" value="C-type lectin-like"/>
    <property type="match status" value="1"/>
</dbReference>
<dbReference type="Ensembl" id="ENSACAT00000056587.1">
    <property type="protein sequence ID" value="ENSACAP00000027242.1"/>
    <property type="gene ID" value="ENSACAG00000043842.1"/>
</dbReference>
<keyword evidence="3" id="KW-0964">Secreted</keyword>
<dbReference type="GeneTree" id="ENSGT00940000162705"/>
<evidence type="ECO:0000256" key="3">
    <source>
        <dbReference type="ARBA" id="ARBA00022525"/>
    </source>
</evidence>
<keyword evidence="5" id="KW-1133">Transmembrane helix</keyword>
<keyword evidence="4" id="KW-0430">Lectin</keyword>
<dbReference type="InterPro" id="IPR016186">
    <property type="entry name" value="C-type_lectin-like/link_sf"/>
</dbReference>
<sequence length="227" mass="25659">MVEESKKYCFVNPNDGGIAVVNGTGKGPLDRRSLEYFSKRSAWTNHWYYKSERGESAIPATCLLYTAILTLILIIIIIILISTILLAGRRNEKGTDLLPAVLADPCPKGWLAHQRKCYYFSVNEGNWISGSSHCSSHNASLAMVDSQEELDFFLRYKSPPDHWIGLQKDSGQPWRWINCSIFTGQLFTLPTEKGRRCAYLNHKDVASSSCTREELWICSKDIFEGNA</sequence>
<dbReference type="Pfam" id="PF00059">
    <property type="entry name" value="Lectin_C"/>
    <property type="match status" value="1"/>
</dbReference>
<evidence type="ECO:0000256" key="5">
    <source>
        <dbReference type="SAM" id="Phobius"/>
    </source>
</evidence>